<dbReference type="Proteomes" id="UP000315540">
    <property type="component" value="Unassembled WGS sequence"/>
</dbReference>
<reference evidence="4 5" key="1">
    <citation type="submission" date="2019-06" db="EMBL/GenBank/DDBJ databases">
        <authorList>
            <person name="Meng X."/>
        </authorList>
    </citation>
    <scope>NUCLEOTIDE SEQUENCE [LARGE SCALE GENOMIC DNA]</scope>
    <source>
        <strain evidence="4 5">M625</strain>
    </source>
</reference>
<dbReference type="CDD" id="cd07563">
    <property type="entry name" value="Peptidase_S41_IRBP"/>
    <property type="match status" value="1"/>
</dbReference>
<name>A0A504JHJ8_9FLAO</name>
<evidence type="ECO:0000259" key="2">
    <source>
        <dbReference type="Pfam" id="PF03572"/>
    </source>
</evidence>
<evidence type="ECO:0000313" key="4">
    <source>
        <dbReference type="EMBL" id="TPN85940.1"/>
    </source>
</evidence>
<dbReference type="Pfam" id="PF03572">
    <property type="entry name" value="Peptidase_S41"/>
    <property type="match status" value="1"/>
</dbReference>
<keyword evidence="1" id="KW-0732">Signal</keyword>
<evidence type="ECO:0000256" key="1">
    <source>
        <dbReference type="SAM" id="SignalP"/>
    </source>
</evidence>
<feature type="domain" description="Tail specific protease" evidence="2">
    <location>
        <begin position="236"/>
        <end position="435"/>
    </location>
</feature>
<dbReference type="InterPro" id="IPR005151">
    <property type="entry name" value="Tail-specific_protease"/>
</dbReference>
<dbReference type="InterPro" id="IPR028204">
    <property type="entry name" value="Tricorn_C1"/>
</dbReference>
<dbReference type="GO" id="GO:0006508">
    <property type="term" value="P:proteolysis"/>
    <property type="evidence" value="ECO:0007669"/>
    <property type="project" value="InterPro"/>
</dbReference>
<gene>
    <name evidence="4" type="ORF">FHK87_11710</name>
</gene>
<dbReference type="OrthoDB" id="6397760at2"/>
<dbReference type="EMBL" id="VFWZ01000003">
    <property type="protein sequence ID" value="TPN85940.1"/>
    <property type="molecule type" value="Genomic_DNA"/>
</dbReference>
<dbReference type="Gene3D" id="3.30.750.44">
    <property type="match status" value="1"/>
</dbReference>
<keyword evidence="5" id="KW-1185">Reference proteome</keyword>
<feature type="domain" description="Tricorn protease C1" evidence="3">
    <location>
        <begin position="120"/>
        <end position="171"/>
    </location>
</feature>
<dbReference type="PANTHER" id="PTHR11261">
    <property type="entry name" value="INTERPHOTORECEPTOR RETINOID-BINDING PROTEIN"/>
    <property type="match status" value="1"/>
</dbReference>
<protein>
    <submittedName>
        <fullName evidence="4">S41 family peptidase</fullName>
    </submittedName>
</protein>
<dbReference type="GO" id="GO:0008236">
    <property type="term" value="F:serine-type peptidase activity"/>
    <property type="evidence" value="ECO:0007669"/>
    <property type="project" value="InterPro"/>
</dbReference>
<comment type="caution">
    <text evidence="4">The sequence shown here is derived from an EMBL/GenBank/DDBJ whole genome shotgun (WGS) entry which is preliminary data.</text>
</comment>
<proteinExistence type="predicted"/>
<feature type="chain" id="PRO_5021335564" evidence="1">
    <location>
        <begin position="29"/>
        <end position="471"/>
    </location>
</feature>
<dbReference type="SUPFAM" id="SSF52096">
    <property type="entry name" value="ClpP/crotonase"/>
    <property type="match status" value="1"/>
</dbReference>
<dbReference type="Gene3D" id="3.90.226.10">
    <property type="entry name" value="2-enoyl-CoA Hydratase, Chain A, domain 1"/>
    <property type="match status" value="1"/>
</dbReference>
<sequence length="471" mass="54036">MKTNNFKSLSMLLLVAIAFSFSSQNIFAQNNSDITGVWKMRGYGWIFEVTDTEISIYDQTKVSCLPAKKYPTAIIDDKMATDNTLTLKIGISTYTLDRLTRLPEICVSKLTKKQKKDPFYNFDVLWNTFNDHYAYFELRGIDWKKSYDTYRNKITDKTSDAELFAIFYEMLETFDDGHVDIEAPDKIMEKAAKILNETSQPDQDIKKLYTSIFEKYIPKHNTHNFTRTVWGKITDKVGYIQVNSMSTQSYYGLTEKMSEKEATKVYLDAYQSSQNPMQDEVDGINKTMQRIRKDFGDIEHVILDVRFNGGGYDTVSFKILEYFANQPFTAFRKQARDESSSTSSYTYTLKPTDNTFKAKLYILQSYWSASAVETMLLASLQLDHVSRIGSSSEGILSDALEKVLPNGWTFTLSNEAYLTPEGKNYEVKGIPVDVDLGYPKNSKELYKMLAEELKTTGDRAIEHVLKVADRP</sequence>
<dbReference type="RefSeq" id="WP_140593030.1">
    <property type="nucleotide sequence ID" value="NZ_VFWZ01000003.1"/>
</dbReference>
<organism evidence="4 5">
    <name type="scientific">Aquimarina algicola</name>
    <dbReference type="NCBI Taxonomy" id="2589995"/>
    <lineage>
        <taxon>Bacteria</taxon>
        <taxon>Pseudomonadati</taxon>
        <taxon>Bacteroidota</taxon>
        <taxon>Flavobacteriia</taxon>
        <taxon>Flavobacteriales</taxon>
        <taxon>Flavobacteriaceae</taxon>
        <taxon>Aquimarina</taxon>
    </lineage>
</organism>
<evidence type="ECO:0000313" key="5">
    <source>
        <dbReference type="Proteomes" id="UP000315540"/>
    </source>
</evidence>
<dbReference type="PANTHER" id="PTHR11261:SF3">
    <property type="entry name" value="RETINOL-BINDING PROTEIN 3"/>
    <property type="match status" value="1"/>
</dbReference>
<accession>A0A504JHJ8</accession>
<dbReference type="Pfam" id="PF14684">
    <property type="entry name" value="Tricorn_C1"/>
    <property type="match status" value="1"/>
</dbReference>
<dbReference type="AlphaFoldDB" id="A0A504JHJ8"/>
<feature type="signal peptide" evidence="1">
    <location>
        <begin position="1"/>
        <end position="28"/>
    </location>
</feature>
<dbReference type="InterPro" id="IPR029045">
    <property type="entry name" value="ClpP/crotonase-like_dom_sf"/>
</dbReference>
<evidence type="ECO:0000259" key="3">
    <source>
        <dbReference type="Pfam" id="PF14684"/>
    </source>
</evidence>